<dbReference type="SUPFAM" id="SSF56436">
    <property type="entry name" value="C-type lectin-like"/>
    <property type="match status" value="1"/>
</dbReference>
<evidence type="ECO:0000256" key="1">
    <source>
        <dbReference type="ARBA" id="ARBA00023002"/>
    </source>
</evidence>
<dbReference type="InterPro" id="IPR024775">
    <property type="entry name" value="DinB-like"/>
</dbReference>
<dbReference type="InterPro" id="IPR051128">
    <property type="entry name" value="EgtD_Methyltrsf_superfamily"/>
</dbReference>
<dbReference type="InterPro" id="IPR005532">
    <property type="entry name" value="SUMF_dom"/>
</dbReference>
<dbReference type="Proteomes" id="UP001556367">
    <property type="component" value="Unassembled WGS sequence"/>
</dbReference>
<dbReference type="Pfam" id="PF03781">
    <property type="entry name" value="FGE-sulfatase"/>
    <property type="match status" value="1"/>
</dbReference>
<evidence type="ECO:0000256" key="2">
    <source>
        <dbReference type="ARBA" id="ARBA00023004"/>
    </source>
</evidence>
<dbReference type="InterPro" id="IPR016187">
    <property type="entry name" value="CTDL_fold"/>
</dbReference>
<keyword evidence="1" id="KW-0560">Oxidoreductase</keyword>
<dbReference type="PANTHER" id="PTHR43397:SF1">
    <property type="entry name" value="ERGOTHIONEINE BIOSYNTHESIS PROTEIN 1"/>
    <property type="match status" value="1"/>
</dbReference>
<dbReference type="PANTHER" id="PTHR43397">
    <property type="entry name" value="ERGOTHIONEINE BIOSYNTHESIS PROTEIN 1"/>
    <property type="match status" value="1"/>
</dbReference>
<feature type="domain" description="DinB-like" evidence="6">
    <location>
        <begin position="255"/>
        <end position="383"/>
    </location>
</feature>
<reference evidence="8" key="1">
    <citation type="submission" date="2024-06" db="EMBL/GenBank/DDBJ databases">
        <title>Multi-omics analyses provide insights into the biosynthesis of the anticancer antibiotic pleurotin in Hohenbuehelia grisea.</title>
        <authorList>
            <person name="Weaver J.A."/>
            <person name="Alberti F."/>
        </authorList>
    </citation>
    <scope>NUCLEOTIDE SEQUENCE [LARGE SCALE GENOMIC DNA]</scope>
    <source>
        <strain evidence="8">T-177</strain>
    </source>
</reference>
<proteinExistence type="predicted"/>
<feature type="region of interest" description="Disordered" evidence="4">
    <location>
        <begin position="18"/>
        <end position="63"/>
    </location>
</feature>
<feature type="compositionally biased region" description="Polar residues" evidence="4">
    <location>
        <begin position="48"/>
        <end position="63"/>
    </location>
</feature>
<evidence type="ECO:0000256" key="3">
    <source>
        <dbReference type="ARBA" id="ARBA00037882"/>
    </source>
</evidence>
<evidence type="ECO:0000313" key="8">
    <source>
        <dbReference type="Proteomes" id="UP001556367"/>
    </source>
</evidence>
<name>A0ABR3JK73_9AGAR</name>
<comment type="caution">
    <text evidence="7">The sequence shown here is derived from an EMBL/GenBank/DDBJ whole genome shotgun (WGS) entry which is preliminary data.</text>
</comment>
<organism evidence="7 8">
    <name type="scientific">Hohenbuehelia grisea</name>
    <dbReference type="NCBI Taxonomy" id="104357"/>
    <lineage>
        <taxon>Eukaryota</taxon>
        <taxon>Fungi</taxon>
        <taxon>Dikarya</taxon>
        <taxon>Basidiomycota</taxon>
        <taxon>Agaricomycotina</taxon>
        <taxon>Agaricomycetes</taxon>
        <taxon>Agaricomycetidae</taxon>
        <taxon>Agaricales</taxon>
        <taxon>Pleurotineae</taxon>
        <taxon>Pleurotaceae</taxon>
        <taxon>Hohenbuehelia</taxon>
    </lineage>
</organism>
<evidence type="ECO:0000259" key="5">
    <source>
        <dbReference type="Pfam" id="PF03781"/>
    </source>
</evidence>
<keyword evidence="8" id="KW-1185">Reference proteome</keyword>
<accession>A0ABR3JK73</accession>
<feature type="domain" description="Sulfatase-modifying factor enzyme-like" evidence="5">
    <location>
        <begin position="457"/>
        <end position="552"/>
    </location>
</feature>
<evidence type="ECO:0000313" key="7">
    <source>
        <dbReference type="EMBL" id="KAL0956004.1"/>
    </source>
</evidence>
<keyword evidence="2" id="KW-0408">Iron</keyword>
<dbReference type="Pfam" id="PF12867">
    <property type="entry name" value="DinB_2"/>
    <property type="match status" value="1"/>
</dbReference>
<comment type="pathway">
    <text evidence="3">Amino-acid biosynthesis; ergothioneine biosynthesis.</text>
</comment>
<evidence type="ECO:0000259" key="6">
    <source>
        <dbReference type="Pfam" id="PF12867"/>
    </source>
</evidence>
<protein>
    <submittedName>
        <fullName evidence="7">Uncharacterized protein</fullName>
    </submittedName>
</protein>
<gene>
    <name evidence="7" type="ORF">HGRIS_002180</name>
</gene>
<dbReference type="InterPro" id="IPR042095">
    <property type="entry name" value="SUMF_sf"/>
</dbReference>
<dbReference type="EMBL" id="JASNQZ010000006">
    <property type="protein sequence ID" value="KAL0956004.1"/>
    <property type="molecule type" value="Genomic_DNA"/>
</dbReference>
<evidence type="ECO:0000256" key="4">
    <source>
        <dbReference type="SAM" id="MobiDB-lite"/>
    </source>
</evidence>
<sequence length="578" mass="64177">MTIISMPLVSQDPFVKQTELVPTAPSPVSPLSSESDTSSDDDRSSSPALSTPASESSAQQSTIPRLLSQPGTCVYLPAPTVPEPAFLHNLFNERVDGQHQTLAVCLSCAPSVADAEEEAFLFCASSLKSIGMECGRWTKQGKVKEHTGTHYVSMLSKDDTDSPMASNVFTTAPVTHQSPFSLAALRPVYHLLSNDGKHIMYILERPPVTFPLLSATPSFNPLPCKDLCSTKPNIPTLAEWQSVWAGWDLVTLGMIPQEMLHQKPIDLRHKCLFYIGHIPTFLDMLLSKSIGGGPTEPKHFWNIFERGIDPHVDDPDHCHNHSDVPEKDEDWPALPEILGFRNGVRARLAELYADLESGKRQLTRNIARTLVMTIEHEGWHIETLLYMLLQRAGTGTLPPPGFTVPPFELLARQWDAVPPPSSSSVTLGPAEVVLGHDDSEGDDIAMSTRVEDVVDHMYGWDNESPMRTTQVSAFRAEWRPVSNKEFETFWRASDKIEMPKSWVNEDGEIKVRTIYGPVSMSVAQHWPVLTSYDDLNAYAQSKGGRLPTEPELRLFLDTYDVGHEGGANIGFRNWHPTP</sequence>
<dbReference type="Gene3D" id="3.90.1580.10">
    <property type="entry name" value="paralog of FGE (formylglycine-generating enzyme)"/>
    <property type="match status" value="1"/>
</dbReference>